<dbReference type="PANTHER" id="PTHR34512:SF30">
    <property type="entry name" value="OUTER MEMBRANE PROTEIN ASSEMBLY FACTOR BAMB"/>
    <property type="match status" value="1"/>
</dbReference>
<dbReference type="GO" id="GO:0051205">
    <property type="term" value="P:protein insertion into membrane"/>
    <property type="evidence" value="ECO:0007669"/>
    <property type="project" value="UniProtKB-UniRule"/>
</dbReference>
<accession>A1VNF7</accession>
<dbReference type="SMART" id="SM00564">
    <property type="entry name" value="PQQ"/>
    <property type="match status" value="5"/>
</dbReference>
<dbReference type="GO" id="GO:0009279">
    <property type="term" value="C:cell outer membrane"/>
    <property type="evidence" value="ECO:0007669"/>
    <property type="project" value="UniProtKB-SubCell"/>
</dbReference>
<dbReference type="eggNOG" id="COG1520">
    <property type="taxonomic scope" value="Bacteria"/>
</dbReference>
<dbReference type="Gene3D" id="2.130.10.10">
    <property type="entry name" value="YVTN repeat-like/Quinoprotein amine dehydrogenase"/>
    <property type="match status" value="1"/>
</dbReference>
<sequence length="381" mass="40189">MKKQSFWSFALSVRAPLAIISVAMLAGCFGGVKKPQPTELQPVTALVSVRQSWSNRMGQVSFPLDASVSGNSVGVASDDGTVALIDAQTGRDIWRMALKTPIAAGVGSDGKVLAVVTKANEVVAMQAGRELWRQKLNAQAFTAPFVAGERVFVLAADRSVNAFDGQTGRKLWTQQRSSEPLVLRQSGVMLAVGDTLVVGLAGRLAGMNPADGSIQWEAPIATPRGINDVERLVDLVGSVSRVGDSVCVRAFQASIGCVNTARGSVLWTKPANGVQGIQGDDRLLFGTEADGTVMAWKRTDGERVWSSERLRYRGLTAPLVAGRSVVIGDATGFIHLLSREDGSLLNRLSTDGSAISAAPVLAGNTLVAVTRNGGIYGFQPE</sequence>
<protein>
    <recommendedName>
        <fullName evidence="4">Outer membrane protein assembly factor BamB</fullName>
    </recommendedName>
</protein>
<comment type="subunit">
    <text evidence="4">Part of the Bam complex.</text>
</comment>
<name>A1VNF7_POLNA</name>
<dbReference type="InterPro" id="IPR017687">
    <property type="entry name" value="BamB"/>
</dbReference>
<dbReference type="OrthoDB" id="5173551at2"/>
<reference evidence="7" key="1">
    <citation type="journal article" date="2009" name="Environ. Microbiol.">
        <title>The genome of Polaromonas naphthalenivorans strain CJ2, isolated from coal tar-contaminated sediment, reveals physiological and metabolic versatility and evolution through extensive horizontal gene transfer.</title>
        <authorList>
            <person name="Yagi J.M."/>
            <person name="Sims D."/>
            <person name="Brettin T."/>
            <person name="Bruce D."/>
            <person name="Madsen E.L."/>
        </authorList>
    </citation>
    <scope>NUCLEOTIDE SEQUENCE [LARGE SCALE GENOMIC DNA]</scope>
    <source>
        <strain evidence="7">CJ2</strain>
    </source>
</reference>
<keyword evidence="2 4" id="KW-0472">Membrane</keyword>
<gene>
    <name evidence="4" type="primary">bamB</name>
    <name evidence="6" type="ordered locus">Pnap_1875</name>
</gene>
<dbReference type="InterPro" id="IPR018391">
    <property type="entry name" value="PQQ_b-propeller_rpt"/>
</dbReference>
<dbReference type="STRING" id="365044.Pnap_1875"/>
<proteinExistence type="inferred from homology"/>
<dbReference type="Pfam" id="PF13360">
    <property type="entry name" value="PQQ_2"/>
    <property type="match status" value="1"/>
</dbReference>
<dbReference type="KEGG" id="pna:Pnap_1875"/>
<dbReference type="InterPro" id="IPR015943">
    <property type="entry name" value="WD40/YVTN_repeat-like_dom_sf"/>
</dbReference>
<dbReference type="PANTHER" id="PTHR34512">
    <property type="entry name" value="CELL SURFACE PROTEIN"/>
    <property type="match status" value="1"/>
</dbReference>
<dbReference type="PROSITE" id="PS51257">
    <property type="entry name" value="PROKAR_LIPOPROTEIN"/>
    <property type="match status" value="1"/>
</dbReference>
<dbReference type="GO" id="GO:0043165">
    <property type="term" value="P:Gram-negative-bacterium-type cell outer membrane assembly"/>
    <property type="evidence" value="ECO:0007669"/>
    <property type="project" value="UniProtKB-UniRule"/>
</dbReference>
<evidence type="ECO:0000256" key="1">
    <source>
        <dbReference type="ARBA" id="ARBA00022729"/>
    </source>
</evidence>
<dbReference type="SUPFAM" id="SSF50998">
    <property type="entry name" value="Quinoprotein alcohol dehydrogenase-like"/>
    <property type="match status" value="1"/>
</dbReference>
<dbReference type="EMBL" id="CP000529">
    <property type="protein sequence ID" value="ABM37185.1"/>
    <property type="molecule type" value="Genomic_DNA"/>
</dbReference>
<evidence type="ECO:0000313" key="6">
    <source>
        <dbReference type="EMBL" id="ABM37185.1"/>
    </source>
</evidence>
<dbReference type="AlphaFoldDB" id="A1VNF7"/>
<dbReference type="HAMAP" id="MF_00923">
    <property type="entry name" value="OM_assembly_BamB"/>
    <property type="match status" value="1"/>
</dbReference>
<organism evidence="6 7">
    <name type="scientific">Polaromonas naphthalenivorans (strain CJ2)</name>
    <dbReference type="NCBI Taxonomy" id="365044"/>
    <lineage>
        <taxon>Bacteria</taxon>
        <taxon>Pseudomonadati</taxon>
        <taxon>Pseudomonadota</taxon>
        <taxon>Betaproteobacteria</taxon>
        <taxon>Burkholderiales</taxon>
        <taxon>Comamonadaceae</taxon>
        <taxon>Polaromonas</taxon>
    </lineage>
</organism>
<keyword evidence="4" id="KW-0564">Palmitate</keyword>
<comment type="subcellular location">
    <subcellularLocation>
        <location evidence="4">Cell outer membrane</location>
        <topology evidence="4">Lipid-anchor</topology>
    </subcellularLocation>
</comment>
<keyword evidence="4" id="KW-0449">Lipoprotein</keyword>
<keyword evidence="7" id="KW-1185">Reference proteome</keyword>
<evidence type="ECO:0000313" key="7">
    <source>
        <dbReference type="Proteomes" id="UP000000644"/>
    </source>
</evidence>
<keyword evidence="1 4" id="KW-0732">Signal</keyword>
<evidence type="ECO:0000256" key="3">
    <source>
        <dbReference type="ARBA" id="ARBA00023237"/>
    </source>
</evidence>
<dbReference type="RefSeq" id="WP_011801266.1">
    <property type="nucleotide sequence ID" value="NC_008781.1"/>
</dbReference>
<comment type="function">
    <text evidence="4">Part of the outer membrane protein assembly complex, which is involved in assembly and insertion of beta-barrel proteins into the outer membrane.</text>
</comment>
<feature type="domain" description="Pyrrolo-quinoline quinone repeat" evidence="5">
    <location>
        <begin position="79"/>
        <end position="306"/>
    </location>
</feature>
<keyword evidence="3 4" id="KW-0998">Cell outer membrane</keyword>
<dbReference type="Proteomes" id="UP000000644">
    <property type="component" value="Chromosome"/>
</dbReference>
<evidence type="ECO:0000256" key="4">
    <source>
        <dbReference type="HAMAP-Rule" id="MF_00923"/>
    </source>
</evidence>
<dbReference type="NCBIfam" id="TIGR03300">
    <property type="entry name" value="assembly_YfgL"/>
    <property type="match status" value="1"/>
</dbReference>
<dbReference type="InterPro" id="IPR002372">
    <property type="entry name" value="PQQ_rpt_dom"/>
</dbReference>
<dbReference type="HOGENOM" id="CLU_027480_0_1_4"/>
<comment type="similarity">
    <text evidence="4">Belongs to the BamB family.</text>
</comment>
<evidence type="ECO:0000256" key="2">
    <source>
        <dbReference type="ARBA" id="ARBA00023136"/>
    </source>
</evidence>
<evidence type="ECO:0000259" key="5">
    <source>
        <dbReference type="Pfam" id="PF13360"/>
    </source>
</evidence>
<dbReference type="InterPro" id="IPR011047">
    <property type="entry name" value="Quinoprotein_ADH-like_sf"/>
</dbReference>